<reference evidence="1" key="2">
    <citation type="submission" date="2022-06" db="EMBL/GenBank/DDBJ databases">
        <title>Thermospira aquatica gen. nov., sp. nov.</title>
        <authorList>
            <person name="Ben Ali Gam Z."/>
            <person name="Labat M."/>
        </authorList>
    </citation>
    <scope>NUCLEOTIDE SEQUENCE</scope>
    <source>
        <strain evidence="1">F1F22</strain>
    </source>
</reference>
<evidence type="ECO:0000313" key="1">
    <source>
        <dbReference type="EMBL" id="URA09401.1"/>
    </source>
</evidence>
<evidence type="ECO:0000313" key="2">
    <source>
        <dbReference type="Proteomes" id="UP001056539"/>
    </source>
</evidence>
<dbReference type="EMBL" id="CP073355">
    <property type="protein sequence ID" value="URA09401.1"/>
    <property type="molecule type" value="Genomic_DNA"/>
</dbReference>
<keyword evidence="2" id="KW-1185">Reference proteome</keyword>
<dbReference type="AlphaFoldDB" id="A0AAX3BB83"/>
<name>A0AAX3BB83_9SPIR</name>
<gene>
    <name evidence="1" type="ORF">KDW03_07855</name>
</gene>
<proteinExistence type="predicted"/>
<dbReference type="KEGG" id="taqu:KDW03_07855"/>
<protein>
    <submittedName>
        <fullName evidence="1">Uncharacterized protein</fullName>
    </submittedName>
</protein>
<organism evidence="1 2">
    <name type="scientific">Thermospira aquatica</name>
    <dbReference type="NCBI Taxonomy" id="2828656"/>
    <lineage>
        <taxon>Bacteria</taxon>
        <taxon>Pseudomonadati</taxon>
        <taxon>Spirochaetota</taxon>
        <taxon>Spirochaetia</taxon>
        <taxon>Brevinematales</taxon>
        <taxon>Thermospiraceae</taxon>
        <taxon>Thermospira</taxon>
    </lineage>
</organism>
<dbReference type="RefSeq" id="WP_271434530.1">
    <property type="nucleotide sequence ID" value="NZ_CP073355.1"/>
</dbReference>
<accession>A0AAX3BB83</accession>
<reference evidence="1" key="1">
    <citation type="submission" date="2021-04" db="EMBL/GenBank/DDBJ databases">
        <authorList>
            <person name="Postec A."/>
        </authorList>
    </citation>
    <scope>NUCLEOTIDE SEQUENCE</scope>
    <source>
        <strain evidence="1">F1F22</strain>
    </source>
</reference>
<sequence length="46" mass="5275">MEIDLVAHEEEMAGDFAQTLNMVDVWSGWTELVAIKNKASKWVRKP</sequence>
<dbReference type="Proteomes" id="UP001056539">
    <property type="component" value="Chromosome"/>
</dbReference>